<dbReference type="EMBL" id="CAXLJM020000027">
    <property type="protein sequence ID" value="CAL8094428.1"/>
    <property type="molecule type" value="Genomic_DNA"/>
</dbReference>
<evidence type="ECO:0000256" key="6">
    <source>
        <dbReference type="ARBA" id="ARBA00023212"/>
    </source>
</evidence>
<comment type="subcellular location">
    <subcellularLocation>
        <location evidence="2">Cytoplasm</location>
        <location evidence="2">Cytoskeleton</location>
        <location evidence="2">Cilium axoneme</location>
    </subcellularLocation>
</comment>
<evidence type="ECO:0000256" key="2">
    <source>
        <dbReference type="ARBA" id="ARBA00004430"/>
    </source>
</evidence>
<sequence length="292" mass="32977">MDPGGYFNFQHLSNHKFPALENPTVKENLVKWSMIDGLKFQAYSFDKPFRKYNERDFLTDFLGCQNVVSSLLKATPDHGFSSIGVPVDVVKFSEIKCNLTSVELFEKLKNNKVVCQSGSIIKCMPQYIRADLNSEAASLDFEIEIADNLRKLLLCNEDDIDDLEEIGQTLSEDDRKEFLCTLFSHLVIGGSLCQYEDNVEPYIQTTKLLYKDLIAVAVNTTNSDGMTVVGEHHGGGDSLKVISYVYKIHSAVNEFAGTGNKDVLFNRQYLNNFCYVIVNPLKQLCVTVYHHV</sequence>
<name>A0ABP1Q977_9HEXA</name>
<comment type="similarity">
    <text evidence="3">Belongs to the CFAP300 family.</text>
</comment>
<evidence type="ECO:0000256" key="4">
    <source>
        <dbReference type="ARBA" id="ARBA00022174"/>
    </source>
</evidence>
<evidence type="ECO:0000313" key="9">
    <source>
        <dbReference type="Proteomes" id="UP001642540"/>
    </source>
</evidence>
<keyword evidence="7" id="KW-0966">Cell projection</keyword>
<evidence type="ECO:0000313" key="8">
    <source>
        <dbReference type="EMBL" id="CAL8094428.1"/>
    </source>
</evidence>
<evidence type="ECO:0000256" key="1">
    <source>
        <dbReference type="ARBA" id="ARBA00002404"/>
    </source>
</evidence>
<proteinExistence type="inferred from homology"/>
<dbReference type="Proteomes" id="UP001642540">
    <property type="component" value="Unassembled WGS sequence"/>
</dbReference>
<comment type="function">
    <text evidence="1">Cilium- and flagellum-specific protein that plays a role in axonemal structure organization and motility. May play a role in outer and inner dynein arm assembly.</text>
</comment>
<keyword evidence="9" id="KW-1185">Reference proteome</keyword>
<gene>
    <name evidence="8" type="ORF">ODALV1_LOCUS8771</name>
</gene>
<reference evidence="8 9" key="1">
    <citation type="submission" date="2024-08" db="EMBL/GenBank/DDBJ databases">
        <authorList>
            <person name="Cucini C."/>
            <person name="Frati F."/>
        </authorList>
    </citation>
    <scope>NUCLEOTIDE SEQUENCE [LARGE SCALE GENOMIC DNA]</scope>
</reference>
<dbReference type="PANTHER" id="PTHR31078:SF1">
    <property type="entry name" value="CILIA- AND FLAGELLA-ASSOCIATED PROTEIN 300"/>
    <property type="match status" value="1"/>
</dbReference>
<evidence type="ECO:0000256" key="5">
    <source>
        <dbReference type="ARBA" id="ARBA00022490"/>
    </source>
</evidence>
<comment type="caution">
    <text evidence="8">The sequence shown here is derived from an EMBL/GenBank/DDBJ whole genome shotgun (WGS) entry which is preliminary data.</text>
</comment>
<keyword evidence="5" id="KW-0963">Cytoplasm</keyword>
<accession>A0ABP1Q977</accession>
<dbReference type="Pfam" id="PF14926">
    <property type="entry name" value="CFAP300"/>
    <property type="match status" value="1"/>
</dbReference>
<organism evidence="8 9">
    <name type="scientific">Orchesella dallaii</name>
    <dbReference type="NCBI Taxonomy" id="48710"/>
    <lineage>
        <taxon>Eukaryota</taxon>
        <taxon>Metazoa</taxon>
        <taxon>Ecdysozoa</taxon>
        <taxon>Arthropoda</taxon>
        <taxon>Hexapoda</taxon>
        <taxon>Collembola</taxon>
        <taxon>Entomobryomorpha</taxon>
        <taxon>Entomobryoidea</taxon>
        <taxon>Orchesellidae</taxon>
        <taxon>Orchesellinae</taxon>
        <taxon>Orchesella</taxon>
    </lineage>
</organism>
<keyword evidence="6" id="KW-0206">Cytoskeleton</keyword>
<protein>
    <recommendedName>
        <fullName evidence="4">Cilia- and flagella-associated protein 300</fullName>
    </recommendedName>
</protein>
<dbReference type="InterPro" id="IPR029416">
    <property type="entry name" value="CFAP300"/>
</dbReference>
<evidence type="ECO:0000256" key="3">
    <source>
        <dbReference type="ARBA" id="ARBA00009205"/>
    </source>
</evidence>
<evidence type="ECO:0000256" key="7">
    <source>
        <dbReference type="ARBA" id="ARBA00023273"/>
    </source>
</evidence>
<dbReference type="PANTHER" id="PTHR31078">
    <property type="entry name" value="CILIA- AND FLAGELLA-ASSOCIATED PROTEIN 300"/>
    <property type="match status" value="1"/>
</dbReference>